<keyword evidence="5" id="KW-0288">FMN</keyword>
<keyword evidence="7" id="KW-0503">Monooxygenase</keyword>
<feature type="binding site" evidence="5">
    <location>
        <position position="150"/>
    </location>
    <ligand>
        <name>FMN</name>
        <dbReference type="ChEBI" id="CHEBI:58210"/>
    </ligand>
</feature>
<feature type="domain" description="FMN hydroxy acid dehydrogenase" evidence="6">
    <location>
        <begin position="20"/>
        <end position="422"/>
    </location>
</feature>
<feature type="binding site" evidence="5">
    <location>
        <position position="317"/>
    </location>
    <ligand>
        <name>glyoxylate</name>
        <dbReference type="ChEBI" id="CHEBI:36655"/>
    </ligand>
</feature>
<dbReference type="InterPro" id="IPR008259">
    <property type="entry name" value="FMN_hydac_DH_AS"/>
</dbReference>
<dbReference type="Pfam" id="PF01070">
    <property type="entry name" value="FMN_dh"/>
    <property type="match status" value="1"/>
</dbReference>
<dbReference type="Gene3D" id="3.20.20.70">
    <property type="entry name" value="Aldolase class I"/>
    <property type="match status" value="1"/>
</dbReference>
<evidence type="ECO:0000313" key="8">
    <source>
        <dbReference type="Proteomes" id="UP000245048"/>
    </source>
</evidence>
<dbReference type="InterPro" id="IPR013785">
    <property type="entry name" value="Aldolase_TIM"/>
</dbReference>
<dbReference type="Proteomes" id="UP000245048">
    <property type="component" value="Unassembled WGS sequence"/>
</dbReference>
<evidence type="ECO:0000256" key="2">
    <source>
        <dbReference type="ARBA" id="ARBA00023002"/>
    </source>
</evidence>
<evidence type="ECO:0000256" key="3">
    <source>
        <dbReference type="ARBA" id="ARBA00024042"/>
    </source>
</evidence>
<feature type="binding site" evidence="5">
    <location>
        <begin position="99"/>
        <end position="101"/>
    </location>
    <ligand>
        <name>FMN</name>
        <dbReference type="ChEBI" id="CHEBI:58210"/>
    </ligand>
</feature>
<feature type="binding site" evidence="5">
    <location>
        <position position="293"/>
    </location>
    <ligand>
        <name>FMN</name>
        <dbReference type="ChEBI" id="CHEBI:58210"/>
    </ligand>
</feature>
<dbReference type="PANTHER" id="PTHR10578">
    <property type="entry name" value="S -2-HYDROXY-ACID OXIDASE-RELATED"/>
    <property type="match status" value="1"/>
</dbReference>
<protein>
    <submittedName>
        <fullName evidence="7">Lactate 2-monooxygenase</fullName>
    </submittedName>
</protein>
<feature type="binding site" evidence="5">
    <location>
        <position position="178"/>
    </location>
    <ligand>
        <name>FMN</name>
        <dbReference type="ChEBI" id="CHEBI:58210"/>
    </ligand>
</feature>
<keyword evidence="8" id="KW-1185">Reference proteome</keyword>
<comment type="similarity">
    <text evidence="3">Belongs to the FMN-dependent alpha-hydroxy acid dehydrogenase family.</text>
</comment>
<dbReference type="GO" id="GO:0010181">
    <property type="term" value="F:FMN binding"/>
    <property type="evidence" value="ECO:0007669"/>
    <property type="project" value="InterPro"/>
</dbReference>
<keyword evidence="5" id="KW-0285">Flavoprotein</keyword>
<dbReference type="GO" id="GO:0004497">
    <property type="term" value="F:monooxygenase activity"/>
    <property type="evidence" value="ECO:0007669"/>
    <property type="project" value="UniProtKB-KW"/>
</dbReference>
<feature type="binding site" evidence="5">
    <location>
        <position position="187"/>
    </location>
    <ligand>
        <name>glyoxylate</name>
        <dbReference type="ChEBI" id="CHEBI:36655"/>
    </ligand>
</feature>
<feature type="active site" description="Proton acceptor" evidence="4">
    <location>
        <position position="317"/>
    </location>
</feature>
<dbReference type="SUPFAM" id="SSF51395">
    <property type="entry name" value="FMN-linked oxidoreductases"/>
    <property type="match status" value="1"/>
</dbReference>
<gene>
    <name evidence="7" type="ORF">CR165_10650</name>
</gene>
<feature type="binding site" evidence="5">
    <location>
        <position position="315"/>
    </location>
    <ligand>
        <name>FMN</name>
        <dbReference type="ChEBI" id="CHEBI:58210"/>
    </ligand>
</feature>
<proteinExistence type="inferred from homology"/>
<feature type="binding site" evidence="5">
    <location>
        <position position="320"/>
    </location>
    <ligand>
        <name>glyoxylate</name>
        <dbReference type="ChEBI" id="CHEBI:36655"/>
    </ligand>
</feature>
<evidence type="ECO:0000259" key="6">
    <source>
        <dbReference type="PROSITE" id="PS51349"/>
    </source>
</evidence>
<dbReference type="PROSITE" id="PS00557">
    <property type="entry name" value="FMN_HYDROXY_ACID_DH_1"/>
    <property type="match status" value="1"/>
</dbReference>
<feature type="binding site" evidence="5">
    <location>
        <position position="128"/>
    </location>
    <ligand>
        <name>FMN</name>
        <dbReference type="ChEBI" id="CHEBI:58210"/>
    </ligand>
</feature>
<dbReference type="PIRSF" id="PIRSF000138">
    <property type="entry name" value="Al-hdrx_acd_dh"/>
    <property type="match status" value="1"/>
</dbReference>
<evidence type="ECO:0000313" key="7">
    <source>
        <dbReference type="EMBL" id="PWC29039.1"/>
    </source>
</evidence>
<feature type="binding site" evidence="5">
    <location>
        <begin position="371"/>
        <end position="372"/>
    </location>
    <ligand>
        <name>FMN</name>
        <dbReference type="ChEBI" id="CHEBI:58210"/>
    </ligand>
</feature>
<comment type="caution">
    <text evidence="7">The sequence shown here is derived from an EMBL/GenBank/DDBJ whole genome shotgun (WGS) entry which is preliminary data.</text>
</comment>
<evidence type="ECO:0000256" key="1">
    <source>
        <dbReference type="ARBA" id="ARBA00001917"/>
    </source>
</evidence>
<accession>A0A2U1V543</accession>
<comment type="cofactor">
    <cofactor evidence="1">
        <name>FMN</name>
        <dbReference type="ChEBI" id="CHEBI:58210"/>
    </cofactor>
</comment>
<feature type="binding site" evidence="5">
    <location>
        <begin position="348"/>
        <end position="352"/>
    </location>
    <ligand>
        <name>FMN</name>
        <dbReference type="ChEBI" id="CHEBI:58210"/>
    </ligand>
</feature>
<dbReference type="InterPro" id="IPR037396">
    <property type="entry name" value="FMN_HAD"/>
</dbReference>
<dbReference type="PROSITE" id="PS51349">
    <property type="entry name" value="FMN_HYDROXY_ACID_DH_2"/>
    <property type="match status" value="1"/>
</dbReference>
<reference evidence="8" key="1">
    <citation type="submission" date="2017-10" db="EMBL/GenBank/DDBJ databases">
        <authorList>
            <person name="Toshchakov S.V."/>
            <person name="Goeva M.A."/>
        </authorList>
    </citation>
    <scope>NUCLEOTIDE SEQUENCE [LARGE SCALE GENOMIC DNA]</scope>
    <source>
        <strain evidence="8">JR1/69-1-13</strain>
    </source>
</reference>
<dbReference type="InterPro" id="IPR012133">
    <property type="entry name" value="Alpha-hydoxy_acid_DH_FMN"/>
</dbReference>
<dbReference type="InterPro" id="IPR000262">
    <property type="entry name" value="FMN-dep_DH"/>
</dbReference>
<dbReference type="PANTHER" id="PTHR10578:SF143">
    <property type="entry name" value="FMN-DEPENDENT ALPHA-HYDROXY ACID DEHYDROGENASE PB1A11.03"/>
    <property type="match status" value="1"/>
</dbReference>
<keyword evidence="2" id="KW-0560">Oxidoreductase</keyword>
<dbReference type="AlphaFoldDB" id="A0A2U1V543"/>
<evidence type="ECO:0000256" key="4">
    <source>
        <dbReference type="PIRSR" id="PIRSR000138-1"/>
    </source>
</evidence>
<name>A0A2U1V543_9PROT</name>
<feature type="binding site" evidence="5">
    <location>
        <position position="152"/>
    </location>
    <ligand>
        <name>glyoxylate</name>
        <dbReference type="ChEBI" id="CHEBI:36655"/>
    </ligand>
</feature>
<dbReference type="EMBL" id="PDOA01000005">
    <property type="protein sequence ID" value="PWC29039.1"/>
    <property type="molecule type" value="Genomic_DNA"/>
</dbReference>
<dbReference type="RefSeq" id="WP_109516957.1">
    <property type="nucleotide sequence ID" value="NZ_PDOA01000005.1"/>
</dbReference>
<organism evidence="7 8">
    <name type="scientific">Teichococcus aestuarii</name>
    <dbReference type="NCBI Taxonomy" id="568898"/>
    <lineage>
        <taxon>Bacteria</taxon>
        <taxon>Pseudomonadati</taxon>
        <taxon>Pseudomonadota</taxon>
        <taxon>Alphaproteobacteria</taxon>
        <taxon>Acetobacterales</taxon>
        <taxon>Roseomonadaceae</taxon>
        <taxon>Roseomonas</taxon>
    </lineage>
</organism>
<feature type="binding site" evidence="5">
    <location>
        <position position="46"/>
    </location>
    <ligand>
        <name>glyoxylate</name>
        <dbReference type="ChEBI" id="CHEBI:36655"/>
    </ligand>
</feature>
<evidence type="ECO:0000256" key="5">
    <source>
        <dbReference type="PIRSR" id="PIRSR000138-2"/>
    </source>
</evidence>
<sequence>MAGLGRRHQASIFTAGFAGRRPVVPSSAEALERAALRRMGGKARAYIAGAAGLERTAAANRAAFDHHRILQRVLRDVSARRLSVGLFGRTLPLPLLLAPIGVLDMAWRQGDLAAARAAAAEGLTFIASSQSSVPLESIARACGTGPRWFQLYWSSSDALMESFLRRAEAAGYEAIVVTLDTTQLGWRPRDLDCGHLPFLRGRGIANYVSDPVFQGLPPPEADPGERPRLGPGALPSVLALLRAWPGGTLQALAAPRQVMQAVQRFIALYSRPDLTWADLPRLRRATRLPILLKGILHPDDARRALDAGMDGIVVSNHGGRQVDGAVASLDMLAPVAEAVAGRVPVLFDGGIRTGSDVVKALALGASAVLLGRPYVYGLALAGEDGVRAVLQGLAAELDLTLALMGCPGLDGLDGSALVRHPAA</sequence>
<dbReference type="OrthoDB" id="9770452at2"/>